<dbReference type="STRING" id="1179773.BN6_03390"/>
<evidence type="ECO:0000256" key="2">
    <source>
        <dbReference type="SAM" id="SignalP"/>
    </source>
</evidence>
<accession>K0JNS0</accession>
<evidence type="ECO:0000313" key="5">
    <source>
        <dbReference type="Proteomes" id="UP000006281"/>
    </source>
</evidence>
<dbReference type="PATRIC" id="fig|1179773.3.peg.345"/>
<feature type="compositionally biased region" description="Low complexity" evidence="1">
    <location>
        <begin position="36"/>
        <end position="54"/>
    </location>
</feature>
<dbReference type="KEGG" id="sesp:BN6_03390"/>
<dbReference type="HOGENOM" id="CLU_046484_3_0_11"/>
<dbReference type="eggNOG" id="COG1525">
    <property type="taxonomic scope" value="Bacteria"/>
</dbReference>
<sequence length="242" mass="24217">MTADSVRRSSPLLLLAVLAVSACGTSPSATGSAQNSSATTTSTTSTTPPTTTTTAPPPVDVTGIVDGRTITVTDGRRVVLDAIAQPGACWSQSAVDFLTATVSGKQVRLVGEAVLLPDGTDAVVLAVEQGVARALQPMSAALSAAQTAAKTAGKGLWGAPCSGSDTIAPPPPPTQQQTVAPPPRQTVEPQPAPQPVAPPPPPSAYYANCAAARAAGAAPLYRGQPGYRAALDRDNDGVACET</sequence>
<dbReference type="Gene3D" id="2.40.50.90">
    <property type="match status" value="1"/>
</dbReference>
<feature type="chain" id="PRO_5039593463" evidence="2">
    <location>
        <begin position="30"/>
        <end position="242"/>
    </location>
</feature>
<name>K0JNS0_SACES</name>
<dbReference type="Proteomes" id="UP000006281">
    <property type="component" value="Chromosome"/>
</dbReference>
<evidence type="ECO:0000256" key="1">
    <source>
        <dbReference type="SAM" id="MobiDB-lite"/>
    </source>
</evidence>
<feature type="compositionally biased region" description="Pro residues" evidence="1">
    <location>
        <begin position="168"/>
        <end position="203"/>
    </location>
</feature>
<dbReference type="PROSITE" id="PS51257">
    <property type="entry name" value="PROKAR_LIPOPROTEIN"/>
    <property type="match status" value="1"/>
</dbReference>
<dbReference type="EMBL" id="HE804045">
    <property type="protein sequence ID" value="CCH27670.1"/>
    <property type="molecule type" value="Genomic_DNA"/>
</dbReference>
<dbReference type="Pfam" id="PF05901">
    <property type="entry name" value="Excalibur"/>
    <property type="match status" value="1"/>
</dbReference>
<feature type="region of interest" description="Disordered" evidence="1">
    <location>
        <begin position="26"/>
        <end position="57"/>
    </location>
</feature>
<dbReference type="InterPro" id="IPR035437">
    <property type="entry name" value="SNase_OB-fold_sf"/>
</dbReference>
<dbReference type="AlphaFoldDB" id="K0JNS0"/>
<keyword evidence="2" id="KW-0732">Signal</keyword>
<protein>
    <submittedName>
        <fullName evidence="4">Putative secreted protein</fullName>
    </submittedName>
</protein>
<feature type="signal peptide" evidence="2">
    <location>
        <begin position="1"/>
        <end position="29"/>
    </location>
</feature>
<feature type="domain" description="Excalibur calcium-binding" evidence="3">
    <location>
        <begin position="205"/>
        <end position="241"/>
    </location>
</feature>
<evidence type="ECO:0000259" key="3">
    <source>
        <dbReference type="SMART" id="SM00894"/>
    </source>
</evidence>
<feature type="region of interest" description="Disordered" evidence="1">
    <location>
        <begin position="159"/>
        <end position="203"/>
    </location>
</feature>
<dbReference type="InterPro" id="IPR008613">
    <property type="entry name" value="Excalibur_Ca-bd_domain"/>
</dbReference>
<feature type="compositionally biased region" description="Polar residues" evidence="1">
    <location>
        <begin position="26"/>
        <end position="35"/>
    </location>
</feature>
<organism evidence="4 5">
    <name type="scientific">Saccharothrix espanaensis (strain ATCC 51144 / DSM 44229 / JCM 9112 / NBRC 15066 / NRRL 15764)</name>
    <dbReference type="NCBI Taxonomy" id="1179773"/>
    <lineage>
        <taxon>Bacteria</taxon>
        <taxon>Bacillati</taxon>
        <taxon>Actinomycetota</taxon>
        <taxon>Actinomycetes</taxon>
        <taxon>Pseudonocardiales</taxon>
        <taxon>Pseudonocardiaceae</taxon>
        <taxon>Saccharothrix</taxon>
    </lineage>
</organism>
<dbReference type="eggNOG" id="COG3064">
    <property type="taxonomic scope" value="Bacteria"/>
</dbReference>
<dbReference type="SMART" id="SM00894">
    <property type="entry name" value="Excalibur"/>
    <property type="match status" value="1"/>
</dbReference>
<keyword evidence="5" id="KW-1185">Reference proteome</keyword>
<dbReference type="SUPFAM" id="SSF50199">
    <property type="entry name" value="Staphylococcal nuclease"/>
    <property type="match status" value="1"/>
</dbReference>
<reference evidence="4 5" key="1">
    <citation type="journal article" date="2012" name="BMC Genomics">
        <title>Complete genome sequence of Saccharothrix espanaensis DSM 44229T and comparison to the other completely sequenced Pseudonocardiaceae.</title>
        <authorList>
            <person name="Strobel T."/>
            <person name="Al-Dilaimi A."/>
            <person name="Blom J."/>
            <person name="Gessner A."/>
            <person name="Kalinowski J."/>
            <person name="Luzhetska M."/>
            <person name="Puhler A."/>
            <person name="Szczepanowski R."/>
            <person name="Bechthold A."/>
            <person name="Ruckert C."/>
        </authorList>
    </citation>
    <scope>NUCLEOTIDE SEQUENCE [LARGE SCALE GENOMIC DNA]</scope>
    <source>
        <strain evidence="5">ATCC 51144 / DSM 44229 / JCM 9112 / NBRC 15066 / NRRL 15764</strain>
    </source>
</reference>
<evidence type="ECO:0000313" key="4">
    <source>
        <dbReference type="EMBL" id="CCH27670.1"/>
    </source>
</evidence>
<gene>
    <name evidence="4" type="ordered locus">BN6_03390</name>
</gene>
<proteinExistence type="predicted"/>